<comment type="similarity">
    <text evidence="3 4">Belongs to the RlpA family.</text>
</comment>
<keyword evidence="5" id="KW-0732">Signal</keyword>
<dbReference type="InterPro" id="IPR009009">
    <property type="entry name" value="RlpA-like_DPBB"/>
</dbReference>
<keyword evidence="3" id="KW-0564">Palmitate</keyword>
<keyword evidence="2 3" id="KW-0961">Cell wall biogenesis/degradation</keyword>
<dbReference type="Gene3D" id="2.40.40.10">
    <property type="entry name" value="RlpA-like domain"/>
    <property type="match status" value="1"/>
</dbReference>
<evidence type="ECO:0000256" key="5">
    <source>
        <dbReference type="SAM" id="SignalP"/>
    </source>
</evidence>
<comment type="subcellular location">
    <subcellularLocation>
        <location evidence="3">Cell membrane</location>
        <topology evidence="3">Lipid-anchor</topology>
    </subcellularLocation>
</comment>
<dbReference type="PANTHER" id="PTHR34183:SF1">
    <property type="entry name" value="ENDOLYTIC PEPTIDOGLYCAN TRANSGLYCOSYLASE RLPA"/>
    <property type="match status" value="1"/>
</dbReference>
<dbReference type="EC" id="4.2.2.-" evidence="3"/>
<dbReference type="GO" id="GO:0005886">
    <property type="term" value="C:plasma membrane"/>
    <property type="evidence" value="ECO:0007669"/>
    <property type="project" value="UniProtKB-SubCell"/>
</dbReference>
<dbReference type="Proteomes" id="UP000475117">
    <property type="component" value="Chromosome"/>
</dbReference>
<accession>A0A6B3L5M3</accession>
<name>A0A6B3L5M3_9BACT</name>
<dbReference type="InterPro" id="IPR034718">
    <property type="entry name" value="RlpA"/>
</dbReference>
<dbReference type="InterPro" id="IPR012997">
    <property type="entry name" value="RplA"/>
</dbReference>
<dbReference type="PANTHER" id="PTHR34183">
    <property type="entry name" value="ENDOLYTIC PEPTIDOGLYCAN TRANSGLYCOSYLASE RLPA"/>
    <property type="match status" value="1"/>
</dbReference>
<keyword evidence="3" id="KW-0449">Lipoprotein</keyword>
<feature type="chain" id="PRO_5031680491" description="Probable endolytic peptidoglycan transglycosylase RlpA" evidence="5">
    <location>
        <begin position="23"/>
        <end position="160"/>
    </location>
</feature>
<gene>
    <name evidence="3" type="primary">rlpA</name>
    <name evidence="7" type="ORF">G3M56_009820</name>
</gene>
<sequence>MKPSPVRWLCALILVAAITSCSSPYPGYKHKPYTIKGQRYHPIHPNHAVGIKQQGGASWYDERRFFSSGTTALGEKFRAGAMAGAHKTLPIPCVVKVTNLRNGRKAILRINDRGPFIPGRILDVTPKAARRLGFYKQGITEVEIKVLSVGDGKHRITRRR</sequence>
<keyword evidence="8" id="KW-1185">Reference proteome</keyword>
<protein>
    <recommendedName>
        <fullName evidence="3">Probable endolytic peptidoglycan transglycosylase RlpA</fullName>
        <ecNumber evidence="3">4.2.2.-</ecNumber>
    </recommendedName>
</protein>
<dbReference type="EMBL" id="CP066776">
    <property type="protein sequence ID" value="QQL44190.1"/>
    <property type="molecule type" value="Genomic_DNA"/>
</dbReference>
<dbReference type="RefSeq" id="WP_164362454.1">
    <property type="nucleotide sequence ID" value="NZ_CP066776.1"/>
</dbReference>
<evidence type="ECO:0000313" key="7">
    <source>
        <dbReference type="EMBL" id="QQL44190.1"/>
    </source>
</evidence>
<dbReference type="PROSITE" id="PS51257">
    <property type="entry name" value="PROKAR_LIPOPROTEIN"/>
    <property type="match status" value="1"/>
</dbReference>
<dbReference type="SUPFAM" id="SSF50685">
    <property type="entry name" value="Barwin-like endoglucanases"/>
    <property type="match status" value="1"/>
</dbReference>
<feature type="domain" description="RlpA-like protein double-psi beta-barrel" evidence="6">
    <location>
        <begin position="53"/>
        <end position="144"/>
    </location>
</feature>
<keyword evidence="1 3" id="KW-0456">Lyase</keyword>
<dbReference type="GO" id="GO:0008932">
    <property type="term" value="F:lytic endotransglycosylase activity"/>
    <property type="evidence" value="ECO:0007669"/>
    <property type="project" value="UniProtKB-UniRule"/>
</dbReference>
<evidence type="ECO:0000256" key="4">
    <source>
        <dbReference type="RuleBase" id="RU003495"/>
    </source>
</evidence>
<dbReference type="InterPro" id="IPR036908">
    <property type="entry name" value="RlpA-like_sf"/>
</dbReference>
<dbReference type="KEGG" id="soa:G3M56_009820"/>
<feature type="signal peptide" evidence="5">
    <location>
        <begin position="1"/>
        <end position="22"/>
    </location>
</feature>
<proteinExistence type="inferred from homology"/>
<evidence type="ECO:0000256" key="3">
    <source>
        <dbReference type="HAMAP-Rule" id="MF_02071"/>
    </source>
</evidence>
<reference evidence="7 8" key="1">
    <citation type="submission" date="2020-12" db="EMBL/GenBank/DDBJ databases">
        <title>Sulforoseuscoccus oceanibium gen. nov., sp. nov., a representative of the phylum Verrucomicrobia with special cytoplasmic membrane, and proposal of Sulforoseuscoccusaceae fam. nov.</title>
        <authorList>
            <person name="Xi F."/>
        </authorList>
    </citation>
    <scope>NUCLEOTIDE SEQUENCE [LARGE SCALE GENOMIC DNA]</scope>
    <source>
        <strain evidence="7 8">T37</strain>
    </source>
</reference>
<comment type="function">
    <text evidence="3">Lytic transglycosylase with a strong preference for naked glycan strands that lack stem peptides.</text>
</comment>
<dbReference type="GO" id="GO:0071555">
    <property type="term" value="P:cell wall organization"/>
    <property type="evidence" value="ECO:0007669"/>
    <property type="project" value="UniProtKB-KW"/>
</dbReference>
<dbReference type="NCBIfam" id="TIGR00413">
    <property type="entry name" value="rlpA"/>
    <property type="match status" value="1"/>
</dbReference>
<evidence type="ECO:0000259" key="6">
    <source>
        <dbReference type="Pfam" id="PF03330"/>
    </source>
</evidence>
<dbReference type="HAMAP" id="MF_02071">
    <property type="entry name" value="RlpA"/>
    <property type="match status" value="1"/>
</dbReference>
<evidence type="ECO:0000256" key="1">
    <source>
        <dbReference type="ARBA" id="ARBA00023239"/>
    </source>
</evidence>
<dbReference type="Pfam" id="PF03330">
    <property type="entry name" value="DPBB_1"/>
    <property type="match status" value="1"/>
</dbReference>
<evidence type="ECO:0000256" key="2">
    <source>
        <dbReference type="ARBA" id="ARBA00023316"/>
    </source>
</evidence>
<organism evidence="7 8">
    <name type="scientific">Sulfuriroseicoccus oceanibius</name>
    <dbReference type="NCBI Taxonomy" id="2707525"/>
    <lineage>
        <taxon>Bacteria</taxon>
        <taxon>Pseudomonadati</taxon>
        <taxon>Verrucomicrobiota</taxon>
        <taxon>Verrucomicrobiia</taxon>
        <taxon>Verrucomicrobiales</taxon>
        <taxon>Verrucomicrobiaceae</taxon>
        <taxon>Sulfuriroseicoccus</taxon>
    </lineage>
</organism>
<dbReference type="GO" id="GO:0000270">
    <property type="term" value="P:peptidoglycan metabolic process"/>
    <property type="evidence" value="ECO:0007669"/>
    <property type="project" value="UniProtKB-UniRule"/>
</dbReference>
<dbReference type="AlphaFoldDB" id="A0A6B3L5M3"/>
<keyword evidence="3" id="KW-0472">Membrane</keyword>
<dbReference type="CDD" id="cd22268">
    <property type="entry name" value="DPBB_RlpA-like"/>
    <property type="match status" value="1"/>
</dbReference>
<evidence type="ECO:0000313" key="8">
    <source>
        <dbReference type="Proteomes" id="UP000475117"/>
    </source>
</evidence>
<keyword evidence="3" id="KW-1003">Cell membrane</keyword>